<proteinExistence type="predicted"/>
<dbReference type="AlphaFoldDB" id="A0A1Y1YGU7"/>
<name>A0A1Y1YGU7_9FUNG</name>
<organism evidence="1 2">
    <name type="scientific">Basidiobolus meristosporus CBS 931.73</name>
    <dbReference type="NCBI Taxonomy" id="1314790"/>
    <lineage>
        <taxon>Eukaryota</taxon>
        <taxon>Fungi</taxon>
        <taxon>Fungi incertae sedis</taxon>
        <taxon>Zoopagomycota</taxon>
        <taxon>Entomophthoromycotina</taxon>
        <taxon>Basidiobolomycetes</taxon>
        <taxon>Basidiobolales</taxon>
        <taxon>Basidiobolaceae</taxon>
        <taxon>Basidiobolus</taxon>
    </lineage>
</organism>
<reference evidence="1 2" key="1">
    <citation type="submission" date="2016-07" db="EMBL/GenBank/DDBJ databases">
        <title>Pervasive Adenine N6-methylation of Active Genes in Fungi.</title>
        <authorList>
            <consortium name="DOE Joint Genome Institute"/>
            <person name="Mondo S.J."/>
            <person name="Dannebaum R.O."/>
            <person name="Kuo R.C."/>
            <person name="Labutti K."/>
            <person name="Haridas S."/>
            <person name="Kuo A."/>
            <person name="Salamov A."/>
            <person name="Ahrendt S.R."/>
            <person name="Lipzen A."/>
            <person name="Sullivan W."/>
            <person name="Andreopoulos W.B."/>
            <person name="Clum A."/>
            <person name="Lindquist E."/>
            <person name="Daum C."/>
            <person name="Ramamoorthy G.K."/>
            <person name="Gryganskyi A."/>
            <person name="Culley D."/>
            <person name="Magnuson J.K."/>
            <person name="James T.Y."/>
            <person name="O'Malley M.A."/>
            <person name="Stajich J.E."/>
            <person name="Spatafora J.W."/>
            <person name="Visel A."/>
            <person name="Grigoriev I.V."/>
        </authorList>
    </citation>
    <scope>NUCLEOTIDE SEQUENCE [LARGE SCALE GENOMIC DNA]</scope>
    <source>
        <strain evidence="1 2">CBS 931.73</strain>
    </source>
</reference>
<evidence type="ECO:0008006" key="3">
    <source>
        <dbReference type="Google" id="ProtNLM"/>
    </source>
</evidence>
<accession>A0A1Y1YGU7</accession>
<keyword evidence="2" id="KW-1185">Reference proteome</keyword>
<dbReference type="Proteomes" id="UP000193498">
    <property type="component" value="Unassembled WGS sequence"/>
</dbReference>
<protein>
    <recommendedName>
        <fullName evidence="3">BTB domain-containing protein</fullName>
    </recommendedName>
</protein>
<sequence>MHISYGTNVIRAAHSQDHLSEYPFSSMATQSEFPPCGKFDQEYIRTSENEIVSKSSVLHNLHRMGHILFNNPHSTNTRLHVEDKNGSVAAFWVHDFYFLHDSPVLYKSLHPTSSSSPMLRELESFHQAGKQMTTDSDGKHHSYLVVPSVEGFEEILWWIYTRDDDRWLHTMSKSGFGSIMENVAFLRLSQDAYYVMAEFYEDSI</sequence>
<evidence type="ECO:0000313" key="2">
    <source>
        <dbReference type="Proteomes" id="UP000193498"/>
    </source>
</evidence>
<dbReference type="EMBL" id="MCFE01000137">
    <property type="protein sequence ID" value="ORX97205.1"/>
    <property type="molecule type" value="Genomic_DNA"/>
</dbReference>
<dbReference type="InParanoid" id="A0A1Y1YGU7"/>
<dbReference type="OrthoDB" id="2432912at2759"/>
<gene>
    <name evidence="1" type="ORF">K493DRAFT_370013</name>
</gene>
<comment type="caution">
    <text evidence="1">The sequence shown here is derived from an EMBL/GenBank/DDBJ whole genome shotgun (WGS) entry which is preliminary data.</text>
</comment>
<evidence type="ECO:0000313" key="1">
    <source>
        <dbReference type="EMBL" id="ORX97205.1"/>
    </source>
</evidence>